<evidence type="ECO:0000313" key="2">
    <source>
        <dbReference type="Proteomes" id="UP000249661"/>
    </source>
</evidence>
<organism evidence="1 2">
    <name type="scientific">Aspergillus aculeatinus CBS 121060</name>
    <dbReference type="NCBI Taxonomy" id="1448322"/>
    <lineage>
        <taxon>Eukaryota</taxon>
        <taxon>Fungi</taxon>
        <taxon>Dikarya</taxon>
        <taxon>Ascomycota</taxon>
        <taxon>Pezizomycotina</taxon>
        <taxon>Eurotiomycetes</taxon>
        <taxon>Eurotiomycetidae</taxon>
        <taxon>Eurotiales</taxon>
        <taxon>Aspergillaceae</taxon>
        <taxon>Aspergillus</taxon>
        <taxon>Aspergillus subgen. Circumdati</taxon>
    </lineage>
</organism>
<reference evidence="1" key="1">
    <citation type="submission" date="2018-02" db="EMBL/GenBank/DDBJ databases">
        <title>The genomes of Aspergillus section Nigri reveals drivers in fungal speciation.</title>
        <authorList>
            <consortium name="DOE Joint Genome Institute"/>
            <person name="Vesth T.C."/>
            <person name="Nybo J."/>
            <person name="Theobald S."/>
            <person name="Brandl J."/>
            <person name="Frisvad J.C."/>
            <person name="Nielsen K.F."/>
            <person name="Lyhne E.K."/>
            <person name="Kogle M.E."/>
            <person name="Kuo A."/>
            <person name="Riley R."/>
            <person name="Clum A."/>
            <person name="Nolan M."/>
            <person name="Lipzen A."/>
            <person name="Salamov A."/>
            <person name="Henrissat B."/>
            <person name="Wiebenga A."/>
            <person name="De vries R.P."/>
            <person name="Grigoriev I.V."/>
            <person name="Mortensen U.H."/>
            <person name="Andersen M.R."/>
            <person name="Baker S.E."/>
        </authorList>
    </citation>
    <scope>NUCLEOTIDE SEQUENCE</scope>
    <source>
        <strain evidence="1">CBS 121060</strain>
    </source>
</reference>
<proteinExistence type="predicted"/>
<dbReference type="EMBL" id="KZ824937">
    <property type="protein sequence ID" value="RAH73878.1"/>
    <property type="molecule type" value="Genomic_DNA"/>
</dbReference>
<keyword evidence="2" id="KW-1185">Reference proteome</keyword>
<accession>A0ACD1HJS6</accession>
<protein>
    <submittedName>
        <fullName evidence="1">Uncharacterized protein</fullName>
    </submittedName>
</protein>
<dbReference type="Proteomes" id="UP000249661">
    <property type="component" value="Unassembled WGS sequence"/>
</dbReference>
<evidence type="ECO:0000313" key="1">
    <source>
        <dbReference type="EMBL" id="RAH73878.1"/>
    </source>
</evidence>
<sequence>MYTISKAHLLATAAVLSLIITTFLIFGTQYSTSVAKYALKTSLQTGGCAPPPAEFPMSSSNTTTAWEFEAARDGNNYGLTARQCRAAFPKLFVEIDNSTATRAQNPIRYEELDQIEMADGMVRGMIADGQLYIISYTPQPATFSRAKATLHALHRALAASPDPLPPLEFILTTEDFYLPPPTTTTTASGPPIWSYTKLPHHRHTWLMPDFGYWSWPEVGVGPYGALRARIAALEATLPSFAQKRKQLLWRGSTATNPAVRGTLLKAAQGKSWSSVRTLDWDSTSEPSAGSGSGSGSGKGMPEAFLPMHEHCGYMFLAHTEGRSFSGRGKYLLNCRAVVLSHPLSWREAHHAALVAAPHPEANYVVVEEEGWADLDAKMRWLIDHPEVAERIADEAVRTFRDRYLTPAAEACYWRELVGAYSRVSGFVPVLEGREGVVAFEDWVLGVS</sequence>
<name>A0ACD1HJS6_9EURO</name>
<gene>
    <name evidence="1" type="ORF">BO66DRAFT_366066</name>
</gene>